<feature type="transmembrane region" description="Helical" evidence="1">
    <location>
        <begin position="42"/>
        <end position="61"/>
    </location>
</feature>
<dbReference type="AlphaFoldDB" id="A0A5C3MRR5"/>
<evidence type="ECO:0000313" key="3">
    <source>
        <dbReference type="Proteomes" id="UP000305948"/>
    </source>
</evidence>
<proteinExistence type="predicted"/>
<keyword evidence="1" id="KW-1133">Transmembrane helix</keyword>
<gene>
    <name evidence="2" type="ORF">OE88DRAFT_1665310</name>
</gene>
<sequence length="65" mass="7078">MSPNPFALPTYWNPLKPYLGIVVVCAKIVKTAEPPQSAPTFFGAYQLCLGVMFPAGAFAITDRFL</sequence>
<keyword evidence="1" id="KW-0812">Transmembrane</keyword>
<reference evidence="2 3" key="1">
    <citation type="journal article" date="2019" name="Nat. Ecol. Evol.">
        <title>Megaphylogeny resolves global patterns of mushroom evolution.</title>
        <authorList>
            <person name="Varga T."/>
            <person name="Krizsan K."/>
            <person name="Foldi C."/>
            <person name="Dima B."/>
            <person name="Sanchez-Garcia M."/>
            <person name="Sanchez-Ramirez S."/>
            <person name="Szollosi G.J."/>
            <person name="Szarkandi J.G."/>
            <person name="Papp V."/>
            <person name="Albert L."/>
            <person name="Andreopoulos W."/>
            <person name="Angelini C."/>
            <person name="Antonin V."/>
            <person name="Barry K.W."/>
            <person name="Bougher N.L."/>
            <person name="Buchanan P."/>
            <person name="Buyck B."/>
            <person name="Bense V."/>
            <person name="Catcheside P."/>
            <person name="Chovatia M."/>
            <person name="Cooper J."/>
            <person name="Damon W."/>
            <person name="Desjardin D."/>
            <person name="Finy P."/>
            <person name="Geml J."/>
            <person name="Haridas S."/>
            <person name="Hughes K."/>
            <person name="Justo A."/>
            <person name="Karasinski D."/>
            <person name="Kautmanova I."/>
            <person name="Kiss B."/>
            <person name="Kocsube S."/>
            <person name="Kotiranta H."/>
            <person name="LaButti K.M."/>
            <person name="Lechner B.E."/>
            <person name="Liimatainen K."/>
            <person name="Lipzen A."/>
            <person name="Lukacs Z."/>
            <person name="Mihaltcheva S."/>
            <person name="Morgado L.N."/>
            <person name="Niskanen T."/>
            <person name="Noordeloos M.E."/>
            <person name="Ohm R.A."/>
            <person name="Ortiz-Santana B."/>
            <person name="Ovrebo C."/>
            <person name="Racz N."/>
            <person name="Riley R."/>
            <person name="Savchenko A."/>
            <person name="Shiryaev A."/>
            <person name="Soop K."/>
            <person name="Spirin V."/>
            <person name="Szebenyi C."/>
            <person name="Tomsovsky M."/>
            <person name="Tulloss R.E."/>
            <person name="Uehling J."/>
            <person name="Grigoriev I.V."/>
            <person name="Vagvolgyi C."/>
            <person name="Papp T."/>
            <person name="Martin F.M."/>
            <person name="Miettinen O."/>
            <person name="Hibbett D.S."/>
            <person name="Nagy L.G."/>
        </authorList>
    </citation>
    <scope>NUCLEOTIDE SEQUENCE [LARGE SCALE GENOMIC DNA]</scope>
    <source>
        <strain evidence="2 3">OMC1185</strain>
    </source>
</reference>
<keyword evidence="3" id="KW-1185">Reference proteome</keyword>
<dbReference type="EMBL" id="ML213522">
    <property type="protein sequence ID" value="TFK47720.1"/>
    <property type="molecule type" value="Genomic_DNA"/>
</dbReference>
<accession>A0A5C3MRR5</accession>
<protein>
    <submittedName>
        <fullName evidence="2">Uncharacterized protein</fullName>
    </submittedName>
</protein>
<organism evidence="2 3">
    <name type="scientific">Heliocybe sulcata</name>
    <dbReference type="NCBI Taxonomy" id="5364"/>
    <lineage>
        <taxon>Eukaryota</taxon>
        <taxon>Fungi</taxon>
        <taxon>Dikarya</taxon>
        <taxon>Basidiomycota</taxon>
        <taxon>Agaricomycotina</taxon>
        <taxon>Agaricomycetes</taxon>
        <taxon>Gloeophyllales</taxon>
        <taxon>Gloeophyllaceae</taxon>
        <taxon>Heliocybe</taxon>
    </lineage>
</organism>
<keyword evidence="1" id="KW-0472">Membrane</keyword>
<dbReference type="Proteomes" id="UP000305948">
    <property type="component" value="Unassembled WGS sequence"/>
</dbReference>
<evidence type="ECO:0000256" key="1">
    <source>
        <dbReference type="SAM" id="Phobius"/>
    </source>
</evidence>
<evidence type="ECO:0000313" key="2">
    <source>
        <dbReference type="EMBL" id="TFK47720.1"/>
    </source>
</evidence>
<name>A0A5C3MRR5_9AGAM</name>